<dbReference type="OrthoDB" id="9134286at2"/>
<dbReference type="Pfam" id="PF01541">
    <property type="entry name" value="GIY-YIG"/>
    <property type="match status" value="1"/>
</dbReference>
<dbReference type="InterPro" id="IPR000305">
    <property type="entry name" value="GIY-YIG_endonuc"/>
</dbReference>
<comment type="similarity">
    <text evidence="1">To endonucleases of group I introns of fungi and phage.</text>
</comment>
<sequence length="203" mass="23547">MISNAKICGIYIIKNILNHHVYIGQSVNIHQRFREHKSRLRNNKHGNGRLQNAWNKYGEEKFIFKVLETVEIDNLDYKEIQWIKYYKSSHRDYGYNIEYGGNCMKQVPDETKRKISKNHADSSGKNNPFFGRKHTKESIEKIRSRNYAVGESHAGAVLTDQDVKKIKKLLAESKMKVVQIASMSNVKAACISKIKHGKTWSHL</sequence>
<keyword evidence="4" id="KW-1185">Reference proteome</keyword>
<dbReference type="GO" id="GO:0004519">
    <property type="term" value="F:endonuclease activity"/>
    <property type="evidence" value="ECO:0007669"/>
    <property type="project" value="InterPro"/>
</dbReference>
<dbReference type="Pfam" id="PF07460">
    <property type="entry name" value="NUMOD3"/>
    <property type="match status" value="1"/>
</dbReference>
<dbReference type="InterPro" id="IPR006350">
    <property type="entry name" value="Intron_endoG1"/>
</dbReference>
<reference evidence="3 4" key="1">
    <citation type="submission" date="2018-11" db="EMBL/GenBank/DDBJ databases">
        <title>Phylogenetic determinants of toxin gene distribution in genomes of Brevibacillus laterosporus.</title>
        <authorList>
            <person name="Glare T.R."/>
            <person name="Durrant A."/>
            <person name="Berry C."/>
            <person name="Palma L."/>
            <person name="Ormskirk M."/>
            <person name="Cox M.O."/>
        </authorList>
    </citation>
    <scope>NUCLEOTIDE SEQUENCE [LARGE SCALE GENOMIC DNA]</scope>
    <source>
        <strain evidence="3 4">1821L</strain>
    </source>
</reference>
<dbReference type="InterPro" id="IPR035901">
    <property type="entry name" value="GIY-YIG_endonuc_sf"/>
</dbReference>
<dbReference type="SMART" id="SM00465">
    <property type="entry name" value="GIYc"/>
    <property type="match status" value="1"/>
</dbReference>
<dbReference type="SUPFAM" id="SSF64496">
    <property type="entry name" value="DNA-binding domain of intron-encoded endonucleases"/>
    <property type="match status" value="1"/>
</dbReference>
<feature type="domain" description="GIY-YIG" evidence="2">
    <location>
        <begin position="6"/>
        <end position="92"/>
    </location>
</feature>
<evidence type="ECO:0000313" key="3">
    <source>
        <dbReference type="EMBL" id="QDX94739.1"/>
    </source>
</evidence>
<accession>A0A518VCR6</accession>
<dbReference type="CDD" id="cd10437">
    <property type="entry name" value="GIY-YIG_HE_I-TevI_like"/>
    <property type="match status" value="1"/>
</dbReference>
<proteinExistence type="predicted"/>
<gene>
    <name evidence="3" type="ORF">EEL30_22110</name>
</gene>
<dbReference type="EMBL" id="CP033464">
    <property type="protein sequence ID" value="QDX94739.1"/>
    <property type="molecule type" value="Genomic_DNA"/>
</dbReference>
<organism evidence="3 4">
    <name type="scientific">Brevibacillus laterosporus</name>
    <name type="common">Bacillus laterosporus</name>
    <dbReference type="NCBI Taxonomy" id="1465"/>
    <lineage>
        <taxon>Bacteria</taxon>
        <taxon>Bacillati</taxon>
        <taxon>Bacillota</taxon>
        <taxon>Bacilli</taxon>
        <taxon>Bacillales</taxon>
        <taxon>Paenibacillaceae</taxon>
        <taxon>Brevibacillus</taxon>
    </lineage>
</organism>
<dbReference type="GO" id="GO:0003677">
    <property type="term" value="F:DNA binding"/>
    <property type="evidence" value="ECO:0007669"/>
    <property type="project" value="InterPro"/>
</dbReference>
<evidence type="ECO:0000256" key="1">
    <source>
        <dbReference type="ARBA" id="ARBA00010045"/>
    </source>
</evidence>
<dbReference type="SUPFAM" id="SSF82771">
    <property type="entry name" value="GIY-YIG endonuclease"/>
    <property type="match status" value="1"/>
</dbReference>
<protein>
    <recommendedName>
        <fullName evidence="2">GIY-YIG domain-containing protein</fullName>
    </recommendedName>
</protein>
<dbReference type="NCBIfam" id="TIGR01453">
    <property type="entry name" value="grpIintron_endo"/>
    <property type="match status" value="1"/>
</dbReference>
<dbReference type="PROSITE" id="PS50164">
    <property type="entry name" value="GIY_YIG"/>
    <property type="match status" value="1"/>
</dbReference>
<evidence type="ECO:0000259" key="2">
    <source>
        <dbReference type="PROSITE" id="PS50164"/>
    </source>
</evidence>
<evidence type="ECO:0000313" key="4">
    <source>
        <dbReference type="Proteomes" id="UP000319432"/>
    </source>
</evidence>
<dbReference type="Proteomes" id="UP000319432">
    <property type="component" value="Chromosome"/>
</dbReference>
<dbReference type="AlphaFoldDB" id="A0A518VCR6"/>
<dbReference type="InterPro" id="IPR003611">
    <property type="entry name" value="NUMOD3"/>
</dbReference>
<name>A0A518VCR6_BRELA</name>
<dbReference type="Gene3D" id="3.40.1440.10">
    <property type="entry name" value="GIY-YIG endonuclease"/>
    <property type="match status" value="1"/>
</dbReference>